<comment type="caution">
    <text evidence="3">The sequence shown here is derived from an EMBL/GenBank/DDBJ whole genome shotgun (WGS) entry which is preliminary data.</text>
</comment>
<organism evidence="3 4">
    <name type="scientific">Diplogelasinospora grovesii</name>
    <dbReference type="NCBI Taxonomy" id="303347"/>
    <lineage>
        <taxon>Eukaryota</taxon>
        <taxon>Fungi</taxon>
        <taxon>Dikarya</taxon>
        <taxon>Ascomycota</taxon>
        <taxon>Pezizomycotina</taxon>
        <taxon>Sordariomycetes</taxon>
        <taxon>Sordariomycetidae</taxon>
        <taxon>Sordariales</taxon>
        <taxon>Diplogelasinosporaceae</taxon>
        <taxon>Diplogelasinospora</taxon>
    </lineage>
</organism>
<proteinExistence type="predicted"/>
<dbReference type="EMBL" id="MU853860">
    <property type="protein sequence ID" value="KAK3937199.1"/>
    <property type="molecule type" value="Genomic_DNA"/>
</dbReference>
<keyword evidence="4" id="KW-1185">Reference proteome</keyword>
<keyword evidence="2" id="KW-1133">Transmembrane helix</keyword>
<dbReference type="PANTHER" id="PTHR37848">
    <property type="entry name" value="EXPRESSED PROTEIN"/>
    <property type="match status" value="1"/>
</dbReference>
<evidence type="ECO:0000313" key="3">
    <source>
        <dbReference type="EMBL" id="KAK3937199.1"/>
    </source>
</evidence>
<reference evidence="4" key="1">
    <citation type="journal article" date="2023" name="Mol. Phylogenet. Evol.">
        <title>Genome-scale phylogeny and comparative genomics of the fungal order Sordariales.</title>
        <authorList>
            <person name="Hensen N."/>
            <person name="Bonometti L."/>
            <person name="Westerberg I."/>
            <person name="Brannstrom I.O."/>
            <person name="Guillou S."/>
            <person name="Cros-Aarteil S."/>
            <person name="Calhoun S."/>
            <person name="Haridas S."/>
            <person name="Kuo A."/>
            <person name="Mondo S."/>
            <person name="Pangilinan J."/>
            <person name="Riley R."/>
            <person name="LaButti K."/>
            <person name="Andreopoulos B."/>
            <person name="Lipzen A."/>
            <person name="Chen C."/>
            <person name="Yan M."/>
            <person name="Daum C."/>
            <person name="Ng V."/>
            <person name="Clum A."/>
            <person name="Steindorff A."/>
            <person name="Ohm R.A."/>
            <person name="Martin F."/>
            <person name="Silar P."/>
            <person name="Natvig D.O."/>
            <person name="Lalanne C."/>
            <person name="Gautier V."/>
            <person name="Ament-Velasquez S.L."/>
            <person name="Kruys A."/>
            <person name="Hutchinson M.I."/>
            <person name="Powell A.J."/>
            <person name="Barry K."/>
            <person name="Miller A.N."/>
            <person name="Grigoriev I.V."/>
            <person name="Debuchy R."/>
            <person name="Gladieux P."/>
            <person name="Hiltunen Thoren M."/>
            <person name="Johannesson H."/>
        </authorList>
    </citation>
    <scope>NUCLEOTIDE SEQUENCE [LARGE SCALE GENOMIC DNA]</scope>
    <source>
        <strain evidence="4">CBS 340.73</strain>
    </source>
</reference>
<feature type="compositionally biased region" description="Basic and acidic residues" evidence="1">
    <location>
        <begin position="22"/>
        <end position="32"/>
    </location>
</feature>
<dbReference type="Proteomes" id="UP001303473">
    <property type="component" value="Unassembled WGS sequence"/>
</dbReference>
<keyword evidence="2" id="KW-0812">Transmembrane</keyword>
<protein>
    <submittedName>
        <fullName evidence="3">Abc transporter protein</fullName>
    </submittedName>
</protein>
<evidence type="ECO:0000256" key="2">
    <source>
        <dbReference type="SAM" id="Phobius"/>
    </source>
</evidence>
<name>A0AAN6N2J3_9PEZI</name>
<gene>
    <name evidence="3" type="ORF">QBC46DRAFT_393171</name>
</gene>
<evidence type="ECO:0000256" key="1">
    <source>
        <dbReference type="SAM" id="MobiDB-lite"/>
    </source>
</evidence>
<keyword evidence="2" id="KW-0472">Membrane</keyword>
<feature type="region of interest" description="Disordered" evidence="1">
    <location>
        <begin position="1"/>
        <end position="80"/>
    </location>
</feature>
<evidence type="ECO:0000313" key="4">
    <source>
        <dbReference type="Proteomes" id="UP001303473"/>
    </source>
</evidence>
<dbReference type="AlphaFoldDB" id="A0AAN6N2J3"/>
<feature type="transmembrane region" description="Helical" evidence="2">
    <location>
        <begin position="279"/>
        <end position="299"/>
    </location>
</feature>
<dbReference type="PANTHER" id="PTHR37848:SF1">
    <property type="entry name" value="SUN DOMAIN-CONTAINING PROTEIN"/>
    <property type="match status" value="1"/>
</dbReference>
<sequence>MGKPTLPARKVSNDGVSLHTQPGEHERERFLDDDAPELQVDDLPPLYEEAVEGSSSSGPLLPADPPRPAGPGDVVDTYPFQTDANSGSQYYLDSRLDNDPKLLERHIQWWALVPPRPHVRLIGTHTQNVYDAGKKEKKTVTDFDIFVELTPYLYLHANTLRQQSWRELRTAENGEKVRRGTVLRKRAPGARQSVEVGLADKPTLAEWCHRYCASHAGLKCFALRRRMVGFDEDNVRRKLESLVRRTNYRGHLQITFPVKNEWVEVYNECKTNTWRLTNWIWWLCAFSLMFIFTWPYLFFRTKRFEVVFADWHFSRVVEGGRRDYVSMSEDQWYNLWGRAINRAVLEKRQGTLDQQDLLASEGAEPLMGDSLQDNAISFVRAGVSAMNELNRQFGWGHDS</sequence>
<accession>A0AAN6N2J3</accession>